<dbReference type="RefSeq" id="WP_162318487.1">
    <property type="nucleotide sequence ID" value="NZ_JAHQXF010000002.1"/>
</dbReference>
<dbReference type="AlphaFoldDB" id="A0A8J8C4J8"/>
<protein>
    <submittedName>
        <fullName evidence="1">HNH endonuclease</fullName>
    </submittedName>
</protein>
<evidence type="ECO:0000313" key="1">
    <source>
        <dbReference type="EMBL" id="MBV0925676.1"/>
    </source>
</evidence>
<keyword evidence="1" id="KW-0255">Endonuclease</keyword>
<dbReference type="Pfam" id="PF18780">
    <property type="entry name" value="HNH_repeat"/>
    <property type="match status" value="1"/>
</dbReference>
<proteinExistence type="predicted"/>
<keyword evidence="1" id="KW-0378">Hydrolase</keyword>
<keyword evidence="2" id="KW-1185">Reference proteome</keyword>
<dbReference type="GO" id="GO:0004519">
    <property type="term" value="F:endonuclease activity"/>
    <property type="evidence" value="ECO:0007669"/>
    <property type="project" value="UniProtKB-KW"/>
</dbReference>
<gene>
    <name evidence="1" type="ORF">KTS45_15835</name>
</gene>
<organism evidence="1 2">
    <name type="scientific">Haloarcula limicola</name>
    <dbReference type="NCBI Taxonomy" id="1429915"/>
    <lineage>
        <taxon>Archaea</taxon>
        <taxon>Methanobacteriati</taxon>
        <taxon>Methanobacteriota</taxon>
        <taxon>Stenosarchaea group</taxon>
        <taxon>Halobacteria</taxon>
        <taxon>Halobacteriales</taxon>
        <taxon>Haloarculaceae</taxon>
        <taxon>Haloarcula</taxon>
    </lineage>
</organism>
<dbReference type="OrthoDB" id="307841at2157"/>
<comment type="caution">
    <text evidence="1">The sequence shown here is derived from an EMBL/GenBank/DDBJ whole genome shotgun (WGS) entry which is preliminary data.</text>
</comment>
<accession>A0A8J8C4J8</accession>
<dbReference type="InterPro" id="IPR041025">
    <property type="entry name" value="HNH_repeat"/>
</dbReference>
<dbReference type="EMBL" id="JAHQXF010000002">
    <property type="protein sequence ID" value="MBV0925676.1"/>
    <property type="molecule type" value="Genomic_DNA"/>
</dbReference>
<dbReference type="Proteomes" id="UP000766550">
    <property type="component" value="Unassembled WGS sequence"/>
</dbReference>
<sequence length="184" mass="20616">MTTPKDCISALRRAADELGESPTKAQYEELGLTPASATIQRVMGGWNAAKDEAGLETNASRGSRVQPKPDDVALPEGLTWTELSQDQRWHYKNREWNTERSLQRRAELRAWVNELKATAGCSRCSEADPACLDFHHIDETGKEYQITTMISNGRGKESLLDEMAKCEVVCANCHRKVHFEPPDV</sequence>
<keyword evidence="1" id="KW-0540">Nuclease</keyword>
<reference evidence="1 2" key="1">
    <citation type="submission" date="2021-06" db="EMBL/GenBank/DDBJ databases">
        <title>New haloarchaea isolates fom saline soil.</title>
        <authorList>
            <person name="Duran-Viseras A."/>
            <person name="Sanchez-Porro C.S."/>
            <person name="Ventosa A."/>
        </authorList>
    </citation>
    <scope>NUCLEOTIDE SEQUENCE [LARGE SCALE GENOMIC DNA]</scope>
    <source>
        <strain evidence="1 2">JCM 183640</strain>
    </source>
</reference>
<name>A0A8J8C4J8_9EURY</name>
<evidence type="ECO:0000313" key="2">
    <source>
        <dbReference type="Proteomes" id="UP000766550"/>
    </source>
</evidence>